<dbReference type="SUPFAM" id="SSF49265">
    <property type="entry name" value="Fibronectin type III"/>
    <property type="match status" value="1"/>
</dbReference>
<evidence type="ECO:0008006" key="4">
    <source>
        <dbReference type="Google" id="ProtNLM"/>
    </source>
</evidence>
<feature type="signal peptide" evidence="1">
    <location>
        <begin position="1"/>
        <end position="20"/>
    </location>
</feature>
<name>A0A365Y1D0_9BACT</name>
<dbReference type="InterPro" id="IPR013783">
    <property type="entry name" value="Ig-like_fold"/>
</dbReference>
<dbReference type="OrthoDB" id="1121506at2"/>
<keyword evidence="3" id="KW-1185">Reference proteome</keyword>
<evidence type="ECO:0000313" key="2">
    <source>
        <dbReference type="EMBL" id="RBL91724.1"/>
    </source>
</evidence>
<dbReference type="PROSITE" id="PS51257">
    <property type="entry name" value="PROKAR_LIPOPROTEIN"/>
    <property type="match status" value="1"/>
</dbReference>
<evidence type="ECO:0000313" key="3">
    <source>
        <dbReference type="Proteomes" id="UP000253410"/>
    </source>
</evidence>
<protein>
    <recommendedName>
        <fullName evidence="4">Fibronectin type-III domain-containing protein</fullName>
    </recommendedName>
</protein>
<dbReference type="InterPro" id="IPR036116">
    <property type="entry name" value="FN3_sf"/>
</dbReference>
<comment type="caution">
    <text evidence="2">The sequence shown here is derived from an EMBL/GenBank/DDBJ whole genome shotgun (WGS) entry which is preliminary data.</text>
</comment>
<accession>A0A365Y1D0</accession>
<organism evidence="2 3">
    <name type="scientific">Chitinophaga flava</name>
    <dbReference type="NCBI Taxonomy" id="2259036"/>
    <lineage>
        <taxon>Bacteria</taxon>
        <taxon>Pseudomonadati</taxon>
        <taxon>Bacteroidota</taxon>
        <taxon>Chitinophagia</taxon>
        <taxon>Chitinophagales</taxon>
        <taxon>Chitinophagaceae</taxon>
        <taxon>Chitinophaga</taxon>
    </lineage>
</organism>
<sequence length="317" mass="35744">MNRFHKTAYYFVLPLLLLMAACTEVIEPSLNNVQVQLVAPADHAESTDYLQTFYWEPTDAALKYQFQLATPDFDAPVRFVLDSSIKGNKFTYSLSPGKYQWRVRAVNGSSQSAYVTRNISIDTASLSRQAVQLTSPGDNFLTNNPKVVFSWQALFSARKYKLQADDKNFGSGNFVLDQYVTTNTYAYTLQNDGTYQWRVRAENDTAVSQYSPTYTIILDRTPPAAPVLKAPQDNLQNATLPLTLEWSGTADVVKYMLYVYKNDGTTLFDNTYPQTLTGTSVSFNKGSSRDRIYWQVKAIDAAGNESTISEKRNFTLQ</sequence>
<feature type="chain" id="PRO_5017033830" description="Fibronectin type-III domain-containing protein" evidence="1">
    <location>
        <begin position="21"/>
        <end position="317"/>
    </location>
</feature>
<dbReference type="Proteomes" id="UP000253410">
    <property type="component" value="Unassembled WGS sequence"/>
</dbReference>
<dbReference type="AlphaFoldDB" id="A0A365Y1D0"/>
<dbReference type="EMBL" id="QFFJ01000001">
    <property type="protein sequence ID" value="RBL91724.1"/>
    <property type="molecule type" value="Genomic_DNA"/>
</dbReference>
<reference evidence="2 3" key="1">
    <citation type="submission" date="2018-05" db="EMBL/GenBank/DDBJ databases">
        <title>Chitinophaga sp. K3CV102501T nov., isolated from isolated from a monsoon evergreen broad-leaved forest soil.</title>
        <authorList>
            <person name="Lv Y."/>
        </authorList>
    </citation>
    <scope>NUCLEOTIDE SEQUENCE [LARGE SCALE GENOMIC DNA]</scope>
    <source>
        <strain evidence="2 3">GDMCC 1.1325</strain>
    </source>
</reference>
<keyword evidence="1" id="KW-0732">Signal</keyword>
<proteinExistence type="predicted"/>
<dbReference type="Gene3D" id="2.60.40.10">
    <property type="entry name" value="Immunoglobulins"/>
    <property type="match status" value="3"/>
</dbReference>
<evidence type="ECO:0000256" key="1">
    <source>
        <dbReference type="SAM" id="SignalP"/>
    </source>
</evidence>
<gene>
    <name evidence="2" type="ORF">DF182_03710</name>
</gene>
<dbReference type="RefSeq" id="WP_113614324.1">
    <property type="nucleotide sequence ID" value="NZ_QFFJ01000001.1"/>
</dbReference>